<gene>
    <name evidence="10" type="ORF">Tco_0704753</name>
</gene>
<dbReference type="CDD" id="cd01647">
    <property type="entry name" value="RT_LTR"/>
    <property type="match status" value="1"/>
</dbReference>
<keyword evidence="5" id="KW-0511">Multifunctional enzyme</keyword>
<keyword evidence="3" id="KW-0540">Nuclease</keyword>
<dbReference type="Pfam" id="PF00078">
    <property type="entry name" value="RVT_1"/>
    <property type="match status" value="1"/>
</dbReference>
<evidence type="ECO:0000313" key="10">
    <source>
        <dbReference type="EMBL" id="GJS71912.1"/>
    </source>
</evidence>
<dbReference type="InterPro" id="IPR021109">
    <property type="entry name" value="Peptidase_aspartic_dom_sf"/>
</dbReference>
<dbReference type="Proteomes" id="UP001151760">
    <property type="component" value="Unassembled WGS sequence"/>
</dbReference>
<dbReference type="InterPro" id="IPR050951">
    <property type="entry name" value="Retrovirus_Pol_polyprotein"/>
</dbReference>
<keyword evidence="11" id="KW-1185">Reference proteome</keyword>
<feature type="domain" description="Retrotransposon gag" evidence="8">
    <location>
        <begin position="144"/>
        <end position="219"/>
    </location>
</feature>
<dbReference type="Pfam" id="PF03732">
    <property type="entry name" value="Retrotrans_gag"/>
    <property type="match status" value="1"/>
</dbReference>
<keyword evidence="4" id="KW-0378">Hydrolase</keyword>
<accession>A0ABQ4Y3E1</accession>
<dbReference type="Gene3D" id="2.40.70.10">
    <property type="entry name" value="Acid Proteases"/>
    <property type="match status" value="1"/>
</dbReference>
<evidence type="ECO:0000259" key="8">
    <source>
        <dbReference type="Pfam" id="PF03732"/>
    </source>
</evidence>
<dbReference type="InterPro" id="IPR041577">
    <property type="entry name" value="RT_RNaseH_2"/>
</dbReference>
<dbReference type="Gene3D" id="3.30.70.270">
    <property type="match status" value="3"/>
</dbReference>
<evidence type="ECO:0000256" key="4">
    <source>
        <dbReference type="ARBA" id="ARBA00022759"/>
    </source>
</evidence>
<name>A0ABQ4Y3E1_9ASTR</name>
<keyword evidence="1" id="KW-0808">Transferase</keyword>
<proteinExistence type="predicted"/>
<reference evidence="10" key="2">
    <citation type="submission" date="2022-01" db="EMBL/GenBank/DDBJ databases">
        <authorList>
            <person name="Yamashiro T."/>
            <person name="Shiraishi A."/>
            <person name="Satake H."/>
            <person name="Nakayama K."/>
        </authorList>
    </citation>
    <scope>NUCLEOTIDE SEQUENCE</scope>
</reference>
<dbReference type="InterPro" id="IPR005162">
    <property type="entry name" value="Retrotrans_gag_dom"/>
</dbReference>
<evidence type="ECO:0000256" key="6">
    <source>
        <dbReference type="SAM" id="MobiDB-lite"/>
    </source>
</evidence>
<dbReference type="SUPFAM" id="SSF56672">
    <property type="entry name" value="DNA/RNA polymerases"/>
    <property type="match status" value="1"/>
</dbReference>
<feature type="region of interest" description="Disordered" evidence="6">
    <location>
        <begin position="388"/>
        <end position="427"/>
    </location>
</feature>
<dbReference type="InterPro" id="IPR043502">
    <property type="entry name" value="DNA/RNA_pol_sf"/>
</dbReference>
<evidence type="ECO:0000256" key="2">
    <source>
        <dbReference type="ARBA" id="ARBA00022695"/>
    </source>
</evidence>
<keyword evidence="4" id="KW-0255">Endonuclease</keyword>
<feature type="domain" description="Reverse transcriptase" evidence="7">
    <location>
        <begin position="556"/>
        <end position="706"/>
    </location>
</feature>
<evidence type="ECO:0000259" key="9">
    <source>
        <dbReference type="Pfam" id="PF17919"/>
    </source>
</evidence>
<feature type="domain" description="Reverse transcriptase/retrotransposon-derived protein RNase H-like" evidence="9">
    <location>
        <begin position="780"/>
        <end position="862"/>
    </location>
</feature>
<evidence type="ECO:0000313" key="11">
    <source>
        <dbReference type="Proteomes" id="UP001151760"/>
    </source>
</evidence>
<comment type="caution">
    <text evidence="10">The sequence shown here is derived from an EMBL/GenBank/DDBJ whole genome shotgun (WGS) entry which is preliminary data.</text>
</comment>
<dbReference type="PANTHER" id="PTHR37984:SF5">
    <property type="entry name" value="PROTEIN NYNRIN-LIKE"/>
    <property type="match status" value="1"/>
</dbReference>
<evidence type="ECO:0000256" key="3">
    <source>
        <dbReference type="ARBA" id="ARBA00022722"/>
    </source>
</evidence>
<dbReference type="EMBL" id="BQNB010010041">
    <property type="protein sequence ID" value="GJS71912.1"/>
    <property type="molecule type" value="Genomic_DNA"/>
</dbReference>
<evidence type="ECO:0000259" key="7">
    <source>
        <dbReference type="Pfam" id="PF00078"/>
    </source>
</evidence>
<reference evidence="10" key="1">
    <citation type="journal article" date="2022" name="Int. J. Mol. Sci.">
        <title>Draft Genome of Tanacetum Coccineum: Genomic Comparison of Closely Related Tanacetum-Family Plants.</title>
        <authorList>
            <person name="Yamashiro T."/>
            <person name="Shiraishi A."/>
            <person name="Nakayama K."/>
            <person name="Satake H."/>
        </authorList>
    </citation>
    <scope>NUCLEOTIDE SEQUENCE</scope>
</reference>
<evidence type="ECO:0000256" key="1">
    <source>
        <dbReference type="ARBA" id="ARBA00022679"/>
    </source>
</evidence>
<evidence type="ECO:0000256" key="5">
    <source>
        <dbReference type="ARBA" id="ARBA00023268"/>
    </source>
</evidence>
<keyword evidence="2" id="KW-0548">Nucleotidyltransferase</keyword>
<dbReference type="PANTHER" id="PTHR37984">
    <property type="entry name" value="PROTEIN CBG26694"/>
    <property type="match status" value="1"/>
</dbReference>
<dbReference type="InterPro" id="IPR000477">
    <property type="entry name" value="RT_dom"/>
</dbReference>
<dbReference type="InterPro" id="IPR043128">
    <property type="entry name" value="Rev_trsase/Diguanyl_cyclase"/>
</dbReference>
<sequence>MHTVRGDGVAGIKRRRHDLYGDGVRNLATELGRGRLKEDLESATHLFDDEASPSNNTRTKLPTPLKTLREHSCPNSSGFQNPIIIPTERTGRIVNSRDILLIQGTCTFQGLGSEDTLCHINHYLSIVDNIKAYEATRDTSRLRFFYFSLKGKATVWFDRIPSTQITTWDQLVLRFLDYYFLAGRTSFLRDMILQFRQGTDESIKSAWIRFQNLTKQVPFQPLIEEEGWNQIEEYFQYQDDLWDDPLPSMNVSSIADAMQPTLRGHLKRACNQISYLETPTRAVRLKNPTLFATTVEYPTRPNNANRITQLSNKQKGEDGPEWVVRSKFEDELANFMLEEKFRTKGIEEMLDQHRKEMHEKFSLIFSIIEESETPEPEALTFAITTRSGVSTRDPPFPAPSQSTLANHADMTTKKEVPKGADSSIQAKRDDEDERLLSIFKKIHINLLFLEAMIHMPKGAKVLKDLLSHKEKLEKAASSVKLIKNALADFEASINLMPHSLFRRLGISKLKLTRMSIQLANQSIKYPIRVCENLLVKVVPKKGGMTVVKNEKNELIPQRTVTGWRVCIDYRKLNNMTRKDNFPLLFIDQMLECLAEHEYHCFLDGFSGYFQIPIAPEDQEKTTFTCPYGTFAYKRMPFGLCNVHVTFQCCMTAICQELIEDSMEVFIDDFSVFGNSFDHCLQNLEKMPKRCEETNLVLNWDKCHFMVKKGIVLDHKVSGSGIEVDKVKIKAISKLPYPTNVKAIRSFLGHAGFYRRFIKDFSQFAHPRTQLMVKDAPFNFSKECIHAFDKLKNELTQAPIMIKPDWSLPFEVMCDASDYVVGAVLGQRIDKHFKPVHYASKTMNESQENYTMTEKELLAVIRDKKGAENLIADHLSRLENPDLEKLTKAEIRDLFLEERLMAISDKNNEPWYADYANNLASRVLPFRSTRQ</sequence>
<organism evidence="10 11">
    <name type="scientific">Tanacetum coccineum</name>
    <dbReference type="NCBI Taxonomy" id="301880"/>
    <lineage>
        <taxon>Eukaryota</taxon>
        <taxon>Viridiplantae</taxon>
        <taxon>Streptophyta</taxon>
        <taxon>Embryophyta</taxon>
        <taxon>Tracheophyta</taxon>
        <taxon>Spermatophyta</taxon>
        <taxon>Magnoliopsida</taxon>
        <taxon>eudicotyledons</taxon>
        <taxon>Gunneridae</taxon>
        <taxon>Pentapetalae</taxon>
        <taxon>asterids</taxon>
        <taxon>campanulids</taxon>
        <taxon>Asterales</taxon>
        <taxon>Asteraceae</taxon>
        <taxon>Asteroideae</taxon>
        <taxon>Anthemideae</taxon>
        <taxon>Anthemidinae</taxon>
        <taxon>Tanacetum</taxon>
    </lineage>
</organism>
<protein>
    <submittedName>
        <fullName evidence="10">Nucleotidyltransferase, ribonuclease H</fullName>
    </submittedName>
</protein>
<dbReference type="Pfam" id="PF17919">
    <property type="entry name" value="RT_RNaseH_2"/>
    <property type="match status" value="1"/>
</dbReference>